<sequence>MNGNFEHVENLTPSNFVRKRRISAQAASMEDADRVDQQKAGKAVFPPTLPSRLRSLLLPAGEQIAATKCFVAWITALPPFIIETKREVLPEFFHRCEILLRRPFTSTDAHCHPLCPERRSYTTSFVVNLVLQAANDVIEKNFQTPRSVNQLLIQFLHDWSRPSTSGPVTTTEALIGSRGHAILLFNTGNYEAKDLDTVKHMAAVEPEAVKRLYTSIFDRLAYKALRRKLLPAMEGLPTYGLLELYPLSKTDEMQCPTQQEMQQQRVNREQQERLSRDHDDAKAEVVACKASWQDRPDENLFPSCHTFMKKAMEHLKTTEIECKGTFRLSSRDLQNPVSEQYLLRMGSNDVSIESDAQAAFSVAVPYFIGTTEIWISEQGQDWRLEWPSNKALVFLENLKLPNGGYLWIQLQSFKH</sequence>
<name>A0ACC1QQD0_9HYPO</name>
<gene>
    <name evidence="1" type="ORF">NLG97_g6745</name>
</gene>
<accession>A0ACC1QQD0</accession>
<protein>
    <submittedName>
        <fullName evidence="1">Uncharacterized protein</fullName>
    </submittedName>
</protein>
<keyword evidence="2" id="KW-1185">Reference proteome</keyword>
<comment type="caution">
    <text evidence="1">The sequence shown here is derived from an EMBL/GenBank/DDBJ whole genome shotgun (WGS) entry which is preliminary data.</text>
</comment>
<evidence type="ECO:0000313" key="2">
    <source>
        <dbReference type="Proteomes" id="UP001148737"/>
    </source>
</evidence>
<organism evidence="1 2">
    <name type="scientific">Lecanicillium saksenae</name>
    <dbReference type="NCBI Taxonomy" id="468837"/>
    <lineage>
        <taxon>Eukaryota</taxon>
        <taxon>Fungi</taxon>
        <taxon>Dikarya</taxon>
        <taxon>Ascomycota</taxon>
        <taxon>Pezizomycotina</taxon>
        <taxon>Sordariomycetes</taxon>
        <taxon>Hypocreomycetidae</taxon>
        <taxon>Hypocreales</taxon>
        <taxon>Cordycipitaceae</taxon>
        <taxon>Lecanicillium</taxon>
    </lineage>
</organism>
<dbReference type="Proteomes" id="UP001148737">
    <property type="component" value="Unassembled WGS sequence"/>
</dbReference>
<proteinExistence type="predicted"/>
<evidence type="ECO:0000313" key="1">
    <source>
        <dbReference type="EMBL" id="KAJ3485786.1"/>
    </source>
</evidence>
<dbReference type="EMBL" id="JANAKD010000940">
    <property type="protein sequence ID" value="KAJ3485786.1"/>
    <property type="molecule type" value="Genomic_DNA"/>
</dbReference>
<reference evidence="1" key="1">
    <citation type="submission" date="2022-07" db="EMBL/GenBank/DDBJ databases">
        <title>Genome Sequence of Lecanicillium saksenae.</title>
        <authorList>
            <person name="Buettner E."/>
        </authorList>
    </citation>
    <scope>NUCLEOTIDE SEQUENCE</scope>
    <source>
        <strain evidence="1">VT-O1</strain>
    </source>
</reference>